<dbReference type="InParanoid" id="F8PVT8"/>
<sequence>LQHVVAGLMLWSNATQLTYSSSSKLWPLYVHFANESKYYCTKPSCNLCHYAAYF</sequence>
<reference evidence="2" key="1">
    <citation type="journal article" date="2011" name="Science">
        <title>The plant cell wall-decomposing machinery underlies the functional diversity of forest fungi.</title>
        <authorList>
            <person name="Eastwood D.C."/>
            <person name="Floudas D."/>
            <person name="Binder M."/>
            <person name="Majcherczyk A."/>
            <person name="Schneider P."/>
            <person name="Aerts A."/>
            <person name="Asiegbu F.O."/>
            <person name="Baker S.E."/>
            <person name="Barry K."/>
            <person name="Bendiksby M."/>
            <person name="Blumentritt M."/>
            <person name="Coutinho P.M."/>
            <person name="Cullen D."/>
            <person name="de Vries R.P."/>
            <person name="Gathman A."/>
            <person name="Goodell B."/>
            <person name="Henrissat B."/>
            <person name="Ihrmark K."/>
            <person name="Kauserud H."/>
            <person name="Kohler A."/>
            <person name="LaButti K."/>
            <person name="Lapidus A."/>
            <person name="Lavin J.L."/>
            <person name="Lee Y.-H."/>
            <person name="Lindquist E."/>
            <person name="Lilly W."/>
            <person name="Lucas S."/>
            <person name="Morin E."/>
            <person name="Murat C."/>
            <person name="Oguiza J.A."/>
            <person name="Park J."/>
            <person name="Pisabarro A.G."/>
            <person name="Riley R."/>
            <person name="Rosling A."/>
            <person name="Salamov A."/>
            <person name="Schmidt O."/>
            <person name="Schmutz J."/>
            <person name="Skrede I."/>
            <person name="Stenlid J."/>
            <person name="Wiebenga A."/>
            <person name="Xie X."/>
            <person name="Kuees U."/>
            <person name="Hibbett D.S."/>
            <person name="Hoffmeister D."/>
            <person name="Hoegberg N."/>
            <person name="Martin F."/>
            <person name="Grigoriev I.V."/>
            <person name="Watkinson S.C."/>
        </authorList>
    </citation>
    <scope>NUCLEOTIDE SEQUENCE [LARGE SCALE GENOMIC DNA]</scope>
    <source>
        <strain evidence="2">strain S7.3</strain>
    </source>
</reference>
<evidence type="ECO:0000313" key="2">
    <source>
        <dbReference type="Proteomes" id="UP000008063"/>
    </source>
</evidence>
<keyword evidence="2" id="KW-1185">Reference proteome</keyword>
<dbReference type="EMBL" id="GL945479">
    <property type="protein sequence ID" value="EGO00222.1"/>
    <property type="molecule type" value="Genomic_DNA"/>
</dbReference>
<dbReference type="STRING" id="936435.F8PVT8"/>
<dbReference type="HOGENOM" id="CLU_173719_1_0_1"/>
<dbReference type="Proteomes" id="UP000008063">
    <property type="component" value="Unassembled WGS sequence"/>
</dbReference>
<gene>
    <name evidence="1" type="ORF">SERLA73DRAFT_53026</name>
</gene>
<name>F8PVT8_SERL3</name>
<organism evidence="2">
    <name type="scientific">Serpula lacrymans var. lacrymans (strain S7.3)</name>
    <name type="common">Dry rot fungus</name>
    <dbReference type="NCBI Taxonomy" id="936435"/>
    <lineage>
        <taxon>Eukaryota</taxon>
        <taxon>Fungi</taxon>
        <taxon>Dikarya</taxon>
        <taxon>Basidiomycota</taxon>
        <taxon>Agaricomycotina</taxon>
        <taxon>Agaricomycetes</taxon>
        <taxon>Agaricomycetidae</taxon>
        <taxon>Boletales</taxon>
        <taxon>Coniophorineae</taxon>
        <taxon>Serpulaceae</taxon>
        <taxon>Serpula</taxon>
    </lineage>
</organism>
<dbReference type="AlphaFoldDB" id="F8PVT8"/>
<accession>F8PVT8</accession>
<feature type="non-terminal residue" evidence="1">
    <location>
        <position position="1"/>
    </location>
</feature>
<evidence type="ECO:0000313" key="1">
    <source>
        <dbReference type="EMBL" id="EGO00222.1"/>
    </source>
</evidence>
<proteinExistence type="predicted"/>
<protein>
    <submittedName>
        <fullName evidence="1">Uncharacterized protein</fullName>
    </submittedName>
</protein>